<evidence type="ECO:0000256" key="1">
    <source>
        <dbReference type="ARBA" id="ARBA00004202"/>
    </source>
</evidence>
<dbReference type="Gene3D" id="3.40.50.300">
    <property type="entry name" value="P-loop containing nucleotide triphosphate hydrolases"/>
    <property type="match status" value="1"/>
</dbReference>
<keyword evidence="2" id="KW-0813">Transport</keyword>
<dbReference type="Pfam" id="PF00005">
    <property type="entry name" value="ABC_tran"/>
    <property type="match status" value="1"/>
</dbReference>
<dbReference type="SMART" id="SM00382">
    <property type="entry name" value="AAA"/>
    <property type="match status" value="1"/>
</dbReference>
<evidence type="ECO:0000256" key="2">
    <source>
        <dbReference type="ARBA" id="ARBA00022448"/>
    </source>
</evidence>
<dbReference type="Proteomes" id="UP001055868">
    <property type="component" value="Chromosome"/>
</dbReference>
<dbReference type="RefSeq" id="WP_249477486.1">
    <property type="nucleotide sequence ID" value="NZ_CP097218.1"/>
</dbReference>
<gene>
    <name evidence="8" type="ORF">M4486_12295</name>
</gene>
<feature type="compositionally biased region" description="Low complexity" evidence="6">
    <location>
        <begin position="1"/>
        <end position="13"/>
    </location>
</feature>
<proteinExistence type="predicted"/>
<evidence type="ECO:0000256" key="4">
    <source>
        <dbReference type="ARBA" id="ARBA00022840"/>
    </source>
</evidence>
<keyword evidence="4 8" id="KW-0067">ATP-binding</keyword>
<name>A0ABY4N5M1_9MICO</name>
<protein>
    <submittedName>
        <fullName evidence="8">ABC transporter ATP-binding protein</fullName>
    </submittedName>
</protein>
<evidence type="ECO:0000256" key="3">
    <source>
        <dbReference type="ARBA" id="ARBA00022741"/>
    </source>
</evidence>
<evidence type="ECO:0000259" key="7">
    <source>
        <dbReference type="PROSITE" id="PS50893"/>
    </source>
</evidence>
<accession>A0ABY4N5M1</accession>
<keyword evidence="9" id="KW-1185">Reference proteome</keyword>
<dbReference type="PROSITE" id="PS50893">
    <property type="entry name" value="ABC_TRANSPORTER_2"/>
    <property type="match status" value="1"/>
</dbReference>
<comment type="subcellular location">
    <subcellularLocation>
        <location evidence="1">Cell membrane</location>
        <topology evidence="1">Peripheral membrane protein</topology>
    </subcellularLocation>
</comment>
<dbReference type="InterPro" id="IPR003439">
    <property type="entry name" value="ABC_transporter-like_ATP-bd"/>
</dbReference>
<feature type="region of interest" description="Disordered" evidence="6">
    <location>
        <begin position="1"/>
        <end position="21"/>
    </location>
</feature>
<dbReference type="SUPFAM" id="SSF52540">
    <property type="entry name" value="P-loop containing nucleoside triphosphate hydrolases"/>
    <property type="match status" value="1"/>
</dbReference>
<evidence type="ECO:0000313" key="8">
    <source>
        <dbReference type="EMBL" id="UQN28420.1"/>
    </source>
</evidence>
<keyword evidence="3" id="KW-0547">Nucleotide-binding</keyword>
<sequence length="326" mass="34915">MSAASPQSLSPSAVGSRGLASPDAEAVITARGLVRRYGSGRQAFVAVDGIDLEIRRGELFGLLGTNGAGKTSTLEVLEGLARPDEGTVRVLGHDPRRERAAVRPQQGLMLQTGGFPADLTVSEALRMWCSTLSSPREGAELLQEVDLADRARTRISSLSGGEVRRLDLACAIAGDPQILFLDEPTTGLDPQSRAGAWGLIRRLTERGTTIVLTTHYLEEAEALSDRLALMHRGRIVREGTVDEVVAGHPSTIRFRVPVSAPALPDLHGAATREGERTEVTTDSLQTDLARLLRWADQHSLVLEGLDARAASLETVFLTIAHEGDPS</sequence>
<dbReference type="InterPro" id="IPR027417">
    <property type="entry name" value="P-loop_NTPase"/>
</dbReference>
<dbReference type="PANTHER" id="PTHR42711:SF16">
    <property type="entry name" value="ABC TRANSPORTER ATP-BINDING PROTEIN"/>
    <property type="match status" value="1"/>
</dbReference>
<keyword evidence="5" id="KW-0046">Antibiotic resistance</keyword>
<organism evidence="8 9">
    <name type="scientific">Brachybacterium kimchii</name>
    <dbReference type="NCBI Taxonomy" id="2942909"/>
    <lineage>
        <taxon>Bacteria</taxon>
        <taxon>Bacillati</taxon>
        <taxon>Actinomycetota</taxon>
        <taxon>Actinomycetes</taxon>
        <taxon>Micrococcales</taxon>
        <taxon>Dermabacteraceae</taxon>
        <taxon>Brachybacterium</taxon>
    </lineage>
</organism>
<evidence type="ECO:0000313" key="9">
    <source>
        <dbReference type="Proteomes" id="UP001055868"/>
    </source>
</evidence>
<evidence type="ECO:0000256" key="6">
    <source>
        <dbReference type="SAM" id="MobiDB-lite"/>
    </source>
</evidence>
<evidence type="ECO:0000256" key="5">
    <source>
        <dbReference type="ARBA" id="ARBA00023251"/>
    </source>
</evidence>
<dbReference type="GO" id="GO:0005524">
    <property type="term" value="F:ATP binding"/>
    <property type="evidence" value="ECO:0007669"/>
    <property type="project" value="UniProtKB-KW"/>
</dbReference>
<dbReference type="PANTHER" id="PTHR42711">
    <property type="entry name" value="ABC TRANSPORTER ATP-BINDING PROTEIN"/>
    <property type="match status" value="1"/>
</dbReference>
<dbReference type="InterPro" id="IPR003593">
    <property type="entry name" value="AAA+_ATPase"/>
</dbReference>
<feature type="domain" description="ABC transporter" evidence="7">
    <location>
        <begin position="28"/>
        <end position="257"/>
    </location>
</feature>
<reference evidence="8" key="1">
    <citation type="submission" date="2022-05" db="EMBL/GenBank/DDBJ databases">
        <title>Genomic analysis of Brachybacterium sp. CBA3104.</title>
        <authorList>
            <person name="Roh S.W."/>
            <person name="Kim Y.B."/>
            <person name="Kim Y."/>
        </authorList>
    </citation>
    <scope>NUCLEOTIDE SEQUENCE</scope>
    <source>
        <strain evidence="8">CBA3104</strain>
    </source>
</reference>
<dbReference type="EMBL" id="CP097218">
    <property type="protein sequence ID" value="UQN28420.1"/>
    <property type="molecule type" value="Genomic_DNA"/>
</dbReference>
<dbReference type="CDD" id="cd03230">
    <property type="entry name" value="ABC_DR_subfamily_A"/>
    <property type="match status" value="1"/>
</dbReference>
<dbReference type="InterPro" id="IPR050763">
    <property type="entry name" value="ABC_transporter_ATP-binding"/>
</dbReference>